<evidence type="ECO:0000313" key="2">
    <source>
        <dbReference type="Proteomes" id="UP000319852"/>
    </source>
</evidence>
<dbReference type="KEGG" id="amob:HG15A2_29130"/>
<reference evidence="1 2" key="1">
    <citation type="submission" date="2019-02" db="EMBL/GenBank/DDBJ databases">
        <title>Deep-cultivation of Planctomycetes and their phenomic and genomic characterization uncovers novel biology.</title>
        <authorList>
            <person name="Wiegand S."/>
            <person name="Jogler M."/>
            <person name="Boedeker C."/>
            <person name="Pinto D."/>
            <person name="Vollmers J."/>
            <person name="Rivas-Marin E."/>
            <person name="Kohn T."/>
            <person name="Peeters S.H."/>
            <person name="Heuer A."/>
            <person name="Rast P."/>
            <person name="Oberbeckmann S."/>
            <person name="Bunk B."/>
            <person name="Jeske O."/>
            <person name="Meyerdierks A."/>
            <person name="Storesund J.E."/>
            <person name="Kallscheuer N."/>
            <person name="Luecker S."/>
            <person name="Lage O.M."/>
            <person name="Pohl T."/>
            <person name="Merkel B.J."/>
            <person name="Hornburger P."/>
            <person name="Mueller R.-W."/>
            <person name="Bruemmer F."/>
            <person name="Labrenz M."/>
            <person name="Spormann A.M."/>
            <person name="Op den Camp H."/>
            <person name="Overmann J."/>
            <person name="Amann R."/>
            <person name="Jetten M.S.M."/>
            <person name="Mascher T."/>
            <person name="Medema M.H."/>
            <person name="Devos D.P."/>
            <person name="Kaster A.-K."/>
            <person name="Ovreas L."/>
            <person name="Rohde M."/>
            <person name="Galperin M.Y."/>
            <person name="Jogler C."/>
        </authorList>
    </citation>
    <scope>NUCLEOTIDE SEQUENCE [LARGE SCALE GENOMIC DNA]</scope>
    <source>
        <strain evidence="1 2">HG15A2</strain>
    </source>
</reference>
<keyword evidence="2" id="KW-1185">Reference proteome</keyword>
<evidence type="ECO:0000313" key="1">
    <source>
        <dbReference type="EMBL" id="QDS99587.1"/>
    </source>
</evidence>
<dbReference type="Proteomes" id="UP000319852">
    <property type="component" value="Chromosome"/>
</dbReference>
<gene>
    <name evidence="1" type="ORF">HG15A2_29130</name>
</gene>
<dbReference type="AlphaFoldDB" id="A0A517MXP3"/>
<proteinExistence type="predicted"/>
<protein>
    <submittedName>
        <fullName evidence="1">Uncharacterized protein</fullName>
    </submittedName>
</protein>
<organism evidence="1 2">
    <name type="scientific">Adhaeretor mobilis</name>
    <dbReference type="NCBI Taxonomy" id="1930276"/>
    <lineage>
        <taxon>Bacteria</taxon>
        <taxon>Pseudomonadati</taxon>
        <taxon>Planctomycetota</taxon>
        <taxon>Planctomycetia</taxon>
        <taxon>Pirellulales</taxon>
        <taxon>Lacipirellulaceae</taxon>
        <taxon>Adhaeretor</taxon>
    </lineage>
</organism>
<sequence length="102" mass="11780">MTEAKLLILDFFQITTLATWLDAEANSWNRRQQASQLSKRELRAVRHSKYAPRRMPTFLHQLACLENKRVAEDSKNVPSDFNDFDTNAARETFVSDEYSGLG</sequence>
<name>A0A517MXP3_9BACT</name>
<accession>A0A517MXP3</accession>
<dbReference type="EMBL" id="CP036263">
    <property type="protein sequence ID" value="QDS99587.1"/>
    <property type="molecule type" value="Genomic_DNA"/>
</dbReference>